<accession>A0ABQ9JB08</accession>
<comment type="caution">
    <text evidence="2">The sequence shown here is derived from an EMBL/GenBank/DDBJ whole genome shotgun (WGS) entry which is preliminary data.</text>
</comment>
<dbReference type="SMART" id="SM00868">
    <property type="entry name" value="zf-AD"/>
    <property type="match status" value="1"/>
</dbReference>
<gene>
    <name evidence="2" type="ORF">NQ317_011026</name>
</gene>
<reference evidence="2" key="1">
    <citation type="journal article" date="2023" name="Insect Mol. Biol.">
        <title>Genome sequencing provides insights into the evolution of gene families encoding plant cell wall-degrading enzymes in longhorned beetles.</title>
        <authorList>
            <person name="Shin N.R."/>
            <person name="Okamura Y."/>
            <person name="Kirsch R."/>
            <person name="Pauchet Y."/>
        </authorList>
    </citation>
    <scope>NUCLEOTIDE SEQUENCE</scope>
    <source>
        <strain evidence="2">MMC_N1</strain>
    </source>
</reference>
<dbReference type="InterPro" id="IPR012934">
    <property type="entry name" value="Znf_AD"/>
</dbReference>
<dbReference type="SUPFAM" id="SSF57716">
    <property type="entry name" value="Glucocorticoid receptor-like (DNA-binding domain)"/>
    <property type="match status" value="1"/>
</dbReference>
<evidence type="ECO:0000313" key="2">
    <source>
        <dbReference type="EMBL" id="KAJ8975074.1"/>
    </source>
</evidence>
<proteinExistence type="predicted"/>
<evidence type="ECO:0000259" key="1">
    <source>
        <dbReference type="SMART" id="SM00868"/>
    </source>
</evidence>
<dbReference type="Proteomes" id="UP001162164">
    <property type="component" value="Unassembled WGS sequence"/>
</dbReference>
<evidence type="ECO:0000313" key="3">
    <source>
        <dbReference type="Proteomes" id="UP001162164"/>
    </source>
</evidence>
<name>A0ABQ9JB08_9CUCU</name>
<protein>
    <recommendedName>
        <fullName evidence="1">ZAD domain-containing protein</fullName>
    </recommendedName>
</protein>
<organism evidence="2 3">
    <name type="scientific">Molorchus minor</name>
    <dbReference type="NCBI Taxonomy" id="1323400"/>
    <lineage>
        <taxon>Eukaryota</taxon>
        <taxon>Metazoa</taxon>
        <taxon>Ecdysozoa</taxon>
        <taxon>Arthropoda</taxon>
        <taxon>Hexapoda</taxon>
        <taxon>Insecta</taxon>
        <taxon>Pterygota</taxon>
        <taxon>Neoptera</taxon>
        <taxon>Endopterygota</taxon>
        <taxon>Coleoptera</taxon>
        <taxon>Polyphaga</taxon>
        <taxon>Cucujiformia</taxon>
        <taxon>Chrysomeloidea</taxon>
        <taxon>Cerambycidae</taxon>
        <taxon>Lamiinae</taxon>
        <taxon>Monochamini</taxon>
        <taxon>Molorchus</taxon>
    </lineage>
</organism>
<feature type="domain" description="ZAD" evidence="1">
    <location>
        <begin position="7"/>
        <end position="75"/>
    </location>
</feature>
<sequence>MQNTKYICRLCFTELGSGFELIGDYMKQIFEVLLLNVNFAVSENPVICRNCADLAWRAFTFKSRCISTEDIILSYADAKGNFAVSGNPVICRKCADLAWRAFTFKSRCISTEGIILSYADAKGVTSLDMKWIYHTGMACEVAKNINVCRFCMTCIGEGDYLCLENIKLPEKWLEQFLPEIVSVILQAP</sequence>
<keyword evidence="3" id="KW-1185">Reference proteome</keyword>
<dbReference type="EMBL" id="JAPWTJ010000882">
    <property type="protein sequence ID" value="KAJ8975074.1"/>
    <property type="molecule type" value="Genomic_DNA"/>
</dbReference>